<dbReference type="GO" id="GO:0005886">
    <property type="term" value="C:plasma membrane"/>
    <property type="evidence" value="ECO:0007669"/>
    <property type="project" value="UniProtKB-SubCell"/>
</dbReference>
<feature type="transmembrane region" description="Helical" evidence="7">
    <location>
        <begin position="625"/>
        <end position="647"/>
    </location>
</feature>
<evidence type="ECO:0000313" key="9">
    <source>
        <dbReference type="EMBL" id="CAD2217540.1"/>
    </source>
</evidence>
<name>A0A7G2CCJ9_9TRYP</name>
<evidence type="ECO:0000256" key="3">
    <source>
        <dbReference type="ARBA" id="ARBA00022692"/>
    </source>
</evidence>
<evidence type="ECO:0000256" key="7">
    <source>
        <dbReference type="SAM" id="Phobius"/>
    </source>
</evidence>
<sequence>MEQSSTNVAQPDESRVPVPSRDVSTFDMQPYLEEMRKEKKANKSAVGTLWSTVVTSIRYTYADIRKRPRNAFIGAAAVFILVFFSGLVLTALYKTPYIILRLAELNAGEADFSFEATGGLLNYSRIASRLDENQEVRGVSPRWSMKAQLDAVPKLPFFDLFDEKPDPPVVTPRTTVVILVVDTERETQIGIGRDWKYRPTGYGETSLYYAATDYLNVRPQRGERVSFQLDTKSLSSLVGTDVYVSVPSLVNTSTDLLSAYLRSFLDMNGLPRDRVSLFDVATASFSAVVVDAFDGANGKYPSALGNVALVDYKQLVRLLLEESCAFGGSVGPKTSLLYPQWNPEGESSPLNDTVMSAYAFATSLHDLIKNFNLVENAMSILATLRYRYRYYYADTSDRTKMLIHATNRVMVDVGVDLSASVSYSLNAVYEQFDLFKVLVVTSFATVVGGMILLGVLLLLSLLRINAEERQYEIAMLRTQGMPKGRIGGLLIVQTVSFALPASAVGTLLVFLFNIVLEALLSSFTKAPANYLSFPAFVPIFCICEGLVMPLVATWPSIKRALSSSLRDALDIYREETNETTVKMIKLSKLGLETWEIVVGVFLVVAGFVVYYLVPVSFVFQQFLLFFFQLDFVLACMVVGLCLIFSVTQNLVQRGIVKCILWGKERRLLTLVEKNLATHKQANKKAFMMFLLSVASLCAGGIMFSVLASLASQLSELIAGSEVSIVSASHKAPLDVAELNHFLKTVGSAYVANWAYSSFPLTEHPSFASSKLRNAAGAEFNMKVTALSEYFMESTYDSYNIVTEVNEAYAYEKDSKGNPMVVQSMYRDPPPHPDTHEAKPSFVTGLVDASDPGRLSDDDKKPIIPILIGDTVKDRLGTGVDDTLSLLFSYWLRDSQMRNETMWVESFFVLQPRALMKRVSGFFLISPLTFSAGSILVTNTSMQHMLDAVQYDLSSSERERFLPPGDRPSVVLQKVLYVKLKSNVTKRERERFVNLIQPYTNVVFHTTVDTAGLVEDLAGIRNAILYFFYFIAVICTLLCAFMLWVTFIANVQLQLWTYGVLRSLGFRNAQLIRACIYEALSIVLTAFVCGLAVGCIVGLSVARQLSTFMSLPYTVNFPFFLVALILILCLLAAIVGSAMPLLLSKKRSIASVIKGV</sequence>
<evidence type="ECO:0000256" key="1">
    <source>
        <dbReference type="ARBA" id="ARBA00004651"/>
    </source>
</evidence>
<dbReference type="Proteomes" id="UP000515908">
    <property type="component" value="Chromosome 09"/>
</dbReference>
<feature type="transmembrane region" description="Helical" evidence="7">
    <location>
        <begin position="685"/>
        <end position="710"/>
    </location>
</feature>
<dbReference type="InterPro" id="IPR003838">
    <property type="entry name" value="ABC3_permease_C"/>
</dbReference>
<keyword evidence="3 7" id="KW-0812">Transmembrane</keyword>
<feature type="transmembrane region" description="Helical" evidence="7">
    <location>
        <begin position="593"/>
        <end position="613"/>
    </location>
</feature>
<feature type="transmembrane region" description="Helical" evidence="7">
    <location>
        <begin position="1073"/>
        <end position="1098"/>
    </location>
</feature>
<dbReference type="PANTHER" id="PTHR32522">
    <property type="match status" value="1"/>
</dbReference>
<gene>
    <name evidence="9" type="ORF">ADEAN_000501800</name>
</gene>
<accession>A0A7G2CCJ9</accession>
<feature type="transmembrane region" description="Helical" evidence="7">
    <location>
        <begin position="71"/>
        <end position="93"/>
    </location>
</feature>
<feature type="transmembrane region" description="Helical" evidence="7">
    <location>
        <begin position="437"/>
        <end position="465"/>
    </location>
</feature>
<evidence type="ECO:0000256" key="4">
    <source>
        <dbReference type="ARBA" id="ARBA00022989"/>
    </source>
</evidence>
<keyword evidence="5 7" id="KW-0472">Membrane</keyword>
<evidence type="ECO:0000256" key="6">
    <source>
        <dbReference type="SAM" id="MobiDB-lite"/>
    </source>
</evidence>
<feature type="transmembrane region" description="Helical" evidence="7">
    <location>
        <begin position="535"/>
        <end position="557"/>
    </location>
</feature>
<feature type="domain" description="ABC3 transporter permease C-terminal" evidence="8">
    <location>
        <begin position="446"/>
        <end position="564"/>
    </location>
</feature>
<feature type="transmembrane region" description="Helical" evidence="7">
    <location>
        <begin position="486"/>
        <end position="515"/>
    </location>
</feature>
<organism evidence="9 10">
    <name type="scientific">Angomonas deanei</name>
    <dbReference type="NCBI Taxonomy" id="59799"/>
    <lineage>
        <taxon>Eukaryota</taxon>
        <taxon>Discoba</taxon>
        <taxon>Euglenozoa</taxon>
        <taxon>Kinetoplastea</taxon>
        <taxon>Metakinetoplastina</taxon>
        <taxon>Trypanosomatida</taxon>
        <taxon>Trypanosomatidae</taxon>
        <taxon>Strigomonadinae</taxon>
        <taxon>Angomonas</taxon>
    </lineage>
</organism>
<evidence type="ECO:0000256" key="2">
    <source>
        <dbReference type="ARBA" id="ARBA00022475"/>
    </source>
</evidence>
<keyword evidence="4 7" id="KW-1133">Transmembrane helix</keyword>
<protein>
    <submittedName>
        <fullName evidence="9">FtsX-like permease family, putative</fullName>
    </submittedName>
</protein>
<dbReference type="AlphaFoldDB" id="A0A7G2CCJ9"/>
<dbReference type="EMBL" id="LR877153">
    <property type="protein sequence ID" value="CAD2217540.1"/>
    <property type="molecule type" value="Genomic_DNA"/>
</dbReference>
<evidence type="ECO:0000256" key="5">
    <source>
        <dbReference type="ARBA" id="ARBA00023136"/>
    </source>
</evidence>
<feature type="transmembrane region" description="Helical" evidence="7">
    <location>
        <begin position="1118"/>
        <end position="1142"/>
    </location>
</feature>
<reference evidence="9 10" key="1">
    <citation type="submission" date="2020-08" db="EMBL/GenBank/DDBJ databases">
        <authorList>
            <person name="Newling K."/>
            <person name="Davey J."/>
            <person name="Forrester S."/>
        </authorList>
    </citation>
    <scope>NUCLEOTIDE SEQUENCE [LARGE SCALE GENOMIC DNA]</scope>
    <source>
        <strain evidence="10">Crithidia deanei Carvalho (ATCC PRA-265)</strain>
    </source>
</reference>
<feature type="region of interest" description="Disordered" evidence="6">
    <location>
        <begin position="1"/>
        <end position="22"/>
    </location>
</feature>
<evidence type="ECO:0000259" key="8">
    <source>
        <dbReference type="Pfam" id="PF02687"/>
    </source>
</evidence>
<keyword evidence="10" id="KW-1185">Reference proteome</keyword>
<proteinExistence type="predicted"/>
<comment type="subcellular location">
    <subcellularLocation>
        <location evidence="1">Cell membrane</location>
        <topology evidence="1">Multi-pass membrane protein</topology>
    </subcellularLocation>
</comment>
<dbReference type="Pfam" id="PF02687">
    <property type="entry name" value="FtsX"/>
    <property type="match status" value="2"/>
</dbReference>
<evidence type="ECO:0000313" key="10">
    <source>
        <dbReference type="Proteomes" id="UP000515908"/>
    </source>
</evidence>
<dbReference type="VEuPathDB" id="TriTrypDB:ADEAN_000501800"/>
<feature type="transmembrane region" description="Helical" evidence="7">
    <location>
        <begin position="1025"/>
        <end position="1052"/>
    </location>
</feature>
<keyword evidence="2" id="KW-1003">Cell membrane</keyword>
<feature type="domain" description="ABC3 transporter permease C-terminal" evidence="8">
    <location>
        <begin position="1029"/>
        <end position="1146"/>
    </location>
</feature>
<dbReference type="PANTHER" id="PTHR32522:SF5">
    <property type="entry name" value="ABC3 TRANSPORTER PERMEASE PROTEIN DOMAIN-CONTAINING PROTEIN"/>
    <property type="match status" value="1"/>
</dbReference>